<dbReference type="GO" id="GO:0022857">
    <property type="term" value="F:transmembrane transporter activity"/>
    <property type="evidence" value="ECO:0007669"/>
    <property type="project" value="InterPro"/>
</dbReference>
<gene>
    <name evidence="6" type="ORF">SAMN03080615_03619</name>
</gene>
<evidence type="ECO:0000256" key="1">
    <source>
        <dbReference type="ARBA" id="ARBA00022692"/>
    </source>
</evidence>
<feature type="transmembrane region" description="Helical" evidence="4">
    <location>
        <begin position="12"/>
        <end position="32"/>
    </location>
</feature>
<evidence type="ECO:0000256" key="2">
    <source>
        <dbReference type="ARBA" id="ARBA00022989"/>
    </source>
</evidence>
<dbReference type="PANTHER" id="PTHR23521">
    <property type="entry name" value="TRANSPORTER MFS SUPERFAMILY"/>
    <property type="match status" value="1"/>
</dbReference>
<name>A0A1H9KRF1_9GAMM</name>
<dbReference type="InterPro" id="IPR020846">
    <property type="entry name" value="MFS_dom"/>
</dbReference>
<dbReference type="Gene3D" id="1.20.1250.20">
    <property type="entry name" value="MFS general substrate transporter like domains"/>
    <property type="match status" value="2"/>
</dbReference>
<feature type="transmembrane region" description="Helical" evidence="4">
    <location>
        <begin position="204"/>
        <end position="228"/>
    </location>
</feature>
<dbReference type="Pfam" id="PF07690">
    <property type="entry name" value="MFS_1"/>
    <property type="match status" value="2"/>
</dbReference>
<dbReference type="Proteomes" id="UP000198749">
    <property type="component" value="Unassembled WGS sequence"/>
</dbReference>
<accession>A0A1H9KRF1</accession>
<evidence type="ECO:0000313" key="7">
    <source>
        <dbReference type="Proteomes" id="UP000198749"/>
    </source>
</evidence>
<keyword evidence="2 4" id="KW-1133">Transmembrane helix</keyword>
<feature type="transmembrane region" description="Helical" evidence="4">
    <location>
        <begin position="358"/>
        <end position="377"/>
    </location>
</feature>
<evidence type="ECO:0000256" key="4">
    <source>
        <dbReference type="SAM" id="Phobius"/>
    </source>
</evidence>
<keyword evidence="3 4" id="KW-0472">Membrane</keyword>
<feature type="transmembrane region" description="Helical" evidence="4">
    <location>
        <begin position="267"/>
        <end position="288"/>
    </location>
</feature>
<dbReference type="InterPro" id="IPR036259">
    <property type="entry name" value="MFS_trans_sf"/>
</dbReference>
<feature type="transmembrane region" description="Helical" evidence="4">
    <location>
        <begin position="335"/>
        <end position="352"/>
    </location>
</feature>
<feature type="transmembrane region" description="Helical" evidence="4">
    <location>
        <begin position="234"/>
        <end position="255"/>
    </location>
</feature>
<evidence type="ECO:0000256" key="3">
    <source>
        <dbReference type="ARBA" id="ARBA00023136"/>
    </source>
</evidence>
<dbReference type="RefSeq" id="WP_091361001.1">
    <property type="nucleotide sequence ID" value="NZ_AP025284.1"/>
</dbReference>
<reference evidence="7" key="1">
    <citation type="submission" date="2016-10" db="EMBL/GenBank/DDBJ databases">
        <authorList>
            <person name="Varghese N."/>
            <person name="Submissions S."/>
        </authorList>
    </citation>
    <scope>NUCLEOTIDE SEQUENCE [LARGE SCALE GENOMIC DNA]</scope>
    <source>
        <strain evidence="7">DSM 18887</strain>
    </source>
</reference>
<sequence length="538" mass="58955">MQSNILIRIQPILFSIFAVAVSHNLFFVMLPIRLREGGFESANIGMAMSMFAVGAIMAGLFGSRAVLRVGHIRAFSSMAATLAIVSVCHSYFIDIWITAGLRMVAGFCFVTSFITLESWLNVLSDKRNRGQVFGTYQICFAIGFGSAPFLFSLSSEHDPRLFGLIGVFLCISLIIMSMSRLPLPELPSRPRPMSLKRLWQYSPSGTLSCLCAGLISAASVSLISLYAYDHGITGIWLSLVLGSYQLGGLLTQYPVGWLADRYDKRLVAAGLMAMGVVSNLLIIAESFMPMPIEMLVVLFLISGGSGVALFPLAVTQVFDHIDLKEAMSATSMMQILLGCGGVLGPIIAGALMTQFASIWLYYYLVAVHLFVVVFLMIRKLFVRTETLESSSKYQVSMQGASVGSTVLEPLLNYNLAEIGDPELKLLLVALGQQPKDPAILIRTALEGSSLKPQDVAIHMVLALPKRSGELIRVLVKQFPEARLVITYSLRDLFILRKERINAMLQVALTEGADDAERTEIDSMLEHISREVDEETVVA</sequence>
<dbReference type="InterPro" id="IPR047200">
    <property type="entry name" value="MFS_YcaD-like"/>
</dbReference>
<dbReference type="EMBL" id="FOGB01000014">
    <property type="protein sequence ID" value="SER01741.1"/>
    <property type="molecule type" value="Genomic_DNA"/>
</dbReference>
<dbReference type="InterPro" id="IPR011701">
    <property type="entry name" value="MFS"/>
</dbReference>
<evidence type="ECO:0000259" key="5">
    <source>
        <dbReference type="PROSITE" id="PS50850"/>
    </source>
</evidence>
<feature type="transmembrane region" description="Helical" evidence="4">
    <location>
        <begin position="132"/>
        <end position="155"/>
    </location>
</feature>
<feature type="transmembrane region" description="Helical" evidence="4">
    <location>
        <begin position="294"/>
        <end position="314"/>
    </location>
</feature>
<dbReference type="GO" id="GO:0005886">
    <property type="term" value="C:plasma membrane"/>
    <property type="evidence" value="ECO:0007669"/>
    <property type="project" value="TreeGrafter"/>
</dbReference>
<dbReference type="OrthoDB" id="9810614at2"/>
<feature type="transmembrane region" description="Helical" evidence="4">
    <location>
        <begin position="74"/>
        <end position="93"/>
    </location>
</feature>
<dbReference type="PROSITE" id="PS50850">
    <property type="entry name" value="MFS"/>
    <property type="match status" value="1"/>
</dbReference>
<protein>
    <submittedName>
        <fullName evidence="6">Predicted arabinose efflux permease, MFS family</fullName>
    </submittedName>
</protein>
<keyword evidence="7" id="KW-1185">Reference proteome</keyword>
<feature type="transmembrane region" description="Helical" evidence="4">
    <location>
        <begin position="161"/>
        <end position="183"/>
    </location>
</feature>
<organism evidence="6 7">
    <name type="scientific">Amphritea atlantica</name>
    <dbReference type="NCBI Taxonomy" id="355243"/>
    <lineage>
        <taxon>Bacteria</taxon>
        <taxon>Pseudomonadati</taxon>
        <taxon>Pseudomonadota</taxon>
        <taxon>Gammaproteobacteria</taxon>
        <taxon>Oceanospirillales</taxon>
        <taxon>Oceanospirillaceae</taxon>
        <taxon>Amphritea</taxon>
    </lineage>
</organism>
<dbReference type="STRING" id="355243.SAMN03080615_03619"/>
<proteinExistence type="predicted"/>
<dbReference type="PANTHER" id="PTHR23521:SF3">
    <property type="entry name" value="MFS TRANSPORTER"/>
    <property type="match status" value="1"/>
</dbReference>
<keyword evidence="1 4" id="KW-0812">Transmembrane</keyword>
<feature type="transmembrane region" description="Helical" evidence="4">
    <location>
        <begin position="44"/>
        <end position="62"/>
    </location>
</feature>
<dbReference type="CDD" id="cd17477">
    <property type="entry name" value="MFS_YcaD_like"/>
    <property type="match status" value="1"/>
</dbReference>
<evidence type="ECO:0000313" key="6">
    <source>
        <dbReference type="EMBL" id="SER01741.1"/>
    </source>
</evidence>
<dbReference type="SUPFAM" id="SSF103473">
    <property type="entry name" value="MFS general substrate transporter"/>
    <property type="match status" value="1"/>
</dbReference>
<feature type="domain" description="Major facilitator superfamily (MFS) profile" evidence="5">
    <location>
        <begin position="8"/>
        <end position="380"/>
    </location>
</feature>
<dbReference type="AlphaFoldDB" id="A0A1H9KRF1"/>